<protein>
    <submittedName>
        <fullName evidence="1">Uncharacterized protein</fullName>
    </submittedName>
</protein>
<accession>A0AAU9J2M3</accession>
<dbReference type="Proteomes" id="UP001162131">
    <property type="component" value="Unassembled WGS sequence"/>
</dbReference>
<dbReference type="EMBL" id="CAJZBQ010000024">
    <property type="protein sequence ID" value="CAG9320089.1"/>
    <property type="molecule type" value="Genomic_DNA"/>
</dbReference>
<keyword evidence="2" id="KW-1185">Reference proteome</keyword>
<dbReference type="AlphaFoldDB" id="A0AAU9J2M3"/>
<reference evidence="1" key="1">
    <citation type="submission" date="2021-09" db="EMBL/GenBank/DDBJ databases">
        <authorList>
            <consortium name="AG Swart"/>
            <person name="Singh M."/>
            <person name="Singh A."/>
            <person name="Seah K."/>
            <person name="Emmerich C."/>
        </authorList>
    </citation>
    <scope>NUCLEOTIDE SEQUENCE</scope>
    <source>
        <strain evidence="1">ATCC30299</strain>
    </source>
</reference>
<name>A0AAU9J2M3_9CILI</name>
<comment type="caution">
    <text evidence="1">The sequence shown here is derived from an EMBL/GenBank/DDBJ whole genome shotgun (WGS) entry which is preliminary data.</text>
</comment>
<organism evidence="1 2">
    <name type="scientific">Blepharisma stoltei</name>
    <dbReference type="NCBI Taxonomy" id="1481888"/>
    <lineage>
        <taxon>Eukaryota</taxon>
        <taxon>Sar</taxon>
        <taxon>Alveolata</taxon>
        <taxon>Ciliophora</taxon>
        <taxon>Postciliodesmatophora</taxon>
        <taxon>Heterotrichea</taxon>
        <taxon>Heterotrichida</taxon>
        <taxon>Blepharismidae</taxon>
        <taxon>Blepharisma</taxon>
    </lineage>
</organism>
<sequence length="253" mass="28908">MNENSRHAHTLSERTTLKINQIINSPTQVSFPVKRVIESITEKSGNNRTSQNAKRFLPFVAERGTFGKFLPALNLSSDTKKIENTDQSILEDKTKLNSSKTVVEKQQHFKLVSPRAYYPPPVGIYNINAEVNKHDISFPISTSPRLPPVKSSKSSTDFIDWDKAYTFKDKHSVLYDMKRVTGREKHYVNNSHRDAMSLISAKLPDKMPNQYGLLADVDVHGYMSEISHIEKDVRDRLKDIKKAHKNLVKTMLI</sequence>
<proteinExistence type="predicted"/>
<evidence type="ECO:0000313" key="1">
    <source>
        <dbReference type="EMBL" id="CAG9320089.1"/>
    </source>
</evidence>
<evidence type="ECO:0000313" key="2">
    <source>
        <dbReference type="Proteomes" id="UP001162131"/>
    </source>
</evidence>
<gene>
    <name evidence="1" type="ORF">BSTOLATCC_MIC25327</name>
</gene>